<feature type="transmembrane region" description="Helical" evidence="1">
    <location>
        <begin position="197"/>
        <end position="219"/>
    </location>
</feature>
<feature type="transmembrane region" description="Helical" evidence="1">
    <location>
        <begin position="239"/>
        <end position="261"/>
    </location>
</feature>
<keyword evidence="1" id="KW-0472">Membrane</keyword>
<feature type="transmembrane region" description="Helical" evidence="1">
    <location>
        <begin position="166"/>
        <end position="185"/>
    </location>
</feature>
<dbReference type="Pfam" id="PF06580">
    <property type="entry name" value="His_kinase"/>
    <property type="match status" value="1"/>
</dbReference>
<dbReference type="PANTHER" id="PTHR34220">
    <property type="entry name" value="SENSOR HISTIDINE KINASE YPDA"/>
    <property type="match status" value="1"/>
</dbReference>
<dbReference type="Proteomes" id="UP000324870">
    <property type="component" value="Unassembled WGS sequence"/>
</dbReference>
<gene>
    <name evidence="3" type="ORF">F2A26_11385</name>
</gene>
<dbReference type="PROSITE" id="PS51257">
    <property type="entry name" value="PROKAR_LIPOPROTEIN"/>
    <property type="match status" value="1"/>
</dbReference>
<feature type="transmembrane region" description="Helical" evidence="1">
    <location>
        <begin position="33"/>
        <end position="49"/>
    </location>
</feature>
<sequence>MRSLKVSGIIHLFAVLHAVVALSCHLAGINDELVLTLLTIVLIVLICLKRGLNVEFTAASVIVVNVIGYLLGTGGAQLIELLLHASPVVHAVSTFITTEILGWSIVWFTKLFRRGDDTASRSSAWTPRIGLLLLAVGGIFVLRLAYVELFASPSFSTDRLYHMADLLASNSAALIILLCVNIIYVRHTRRRETRHGPIAEIAAFLLFVLLTSACVALITGLHLPFAFDRSFTAREFLQLWIVTLLVEVTLYSVVFMVDYALVARAVLRAERGKAHQAQFRYMKLKQQVNPHFLFNSLNILDCLVCEQRTEQASAYIHKLAGIYRYMLQNEEETLVRLREEMAFVGMYVDLLQVRFPEGFRVETDISDEVMNRHVLPCSVQLLIENAIKHNSVGADRPLVIRIVAEAEAEAVTVSNNLQLKVSGNPSTRVGLNYIRQQYLDLSGIPIGIRRTDTEYCVTLPLL</sequence>
<keyword evidence="1" id="KW-1133">Transmembrane helix</keyword>
<evidence type="ECO:0000313" key="4">
    <source>
        <dbReference type="Proteomes" id="UP000324870"/>
    </source>
</evidence>
<protein>
    <submittedName>
        <fullName evidence="3">Histidine kinase</fullName>
    </submittedName>
</protein>
<dbReference type="EMBL" id="VVND01000017">
    <property type="protein sequence ID" value="KAA3158473.1"/>
    <property type="molecule type" value="Genomic_DNA"/>
</dbReference>
<evidence type="ECO:0000313" key="3">
    <source>
        <dbReference type="EMBL" id="KAA3158473.1"/>
    </source>
</evidence>
<evidence type="ECO:0000256" key="1">
    <source>
        <dbReference type="SAM" id="Phobius"/>
    </source>
</evidence>
<proteinExistence type="predicted"/>
<feature type="domain" description="Signal transduction histidine kinase internal region" evidence="2">
    <location>
        <begin position="282"/>
        <end position="357"/>
    </location>
</feature>
<dbReference type="RefSeq" id="WP_130063429.1">
    <property type="nucleotide sequence ID" value="NZ_RCXA01000021.1"/>
</dbReference>
<feature type="transmembrane region" description="Helical" evidence="1">
    <location>
        <begin position="56"/>
        <end position="76"/>
    </location>
</feature>
<feature type="transmembrane region" description="Helical" evidence="1">
    <location>
        <begin position="88"/>
        <end position="108"/>
    </location>
</feature>
<reference evidence="3 4" key="1">
    <citation type="journal article" date="2019" name="Nat. Med.">
        <title>A library of human gut bacterial isolates paired with longitudinal multiomics data enables mechanistic microbiome research.</title>
        <authorList>
            <person name="Poyet M."/>
            <person name="Groussin M."/>
            <person name="Gibbons S.M."/>
            <person name="Avila-Pacheco J."/>
            <person name="Jiang X."/>
            <person name="Kearney S.M."/>
            <person name="Perrotta A.R."/>
            <person name="Berdy B."/>
            <person name="Zhao S."/>
            <person name="Lieberman T.D."/>
            <person name="Swanson P.K."/>
            <person name="Smith M."/>
            <person name="Roesemann S."/>
            <person name="Alexander J.E."/>
            <person name="Rich S.A."/>
            <person name="Livny J."/>
            <person name="Vlamakis H."/>
            <person name="Clish C."/>
            <person name="Bullock K."/>
            <person name="Deik A."/>
            <person name="Scott J."/>
            <person name="Pierce K.A."/>
            <person name="Xavier R.J."/>
            <person name="Alm E.J."/>
        </authorList>
    </citation>
    <scope>NUCLEOTIDE SEQUENCE [LARGE SCALE GENOMIC DNA]</scope>
    <source>
        <strain evidence="3 4">BIOML-A1</strain>
    </source>
</reference>
<keyword evidence="1" id="KW-0812">Transmembrane</keyword>
<dbReference type="InterPro" id="IPR010559">
    <property type="entry name" value="Sig_transdc_His_kin_internal"/>
</dbReference>
<keyword evidence="4" id="KW-1185">Reference proteome</keyword>
<accession>A0ABQ6S2S5</accession>
<evidence type="ECO:0000259" key="2">
    <source>
        <dbReference type="Pfam" id="PF06580"/>
    </source>
</evidence>
<feature type="transmembrane region" description="Helical" evidence="1">
    <location>
        <begin position="129"/>
        <end position="146"/>
    </location>
</feature>
<organism evidence="3 4">
    <name type="scientific">Alistipes finegoldii</name>
    <dbReference type="NCBI Taxonomy" id="214856"/>
    <lineage>
        <taxon>Bacteria</taxon>
        <taxon>Pseudomonadati</taxon>
        <taxon>Bacteroidota</taxon>
        <taxon>Bacteroidia</taxon>
        <taxon>Bacteroidales</taxon>
        <taxon>Rikenellaceae</taxon>
        <taxon>Alistipes</taxon>
    </lineage>
</organism>
<keyword evidence="3" id="KW-0808">Transferase</keyword>
<dbReference type="GO" id="GO:0016301">
    <property type="term" value="F:kinase activity"/>
    <property type="evidence" value="ECO:0007669"/>
    <property type="project" value="UniProtKB-KW"/>
</dbReference>
<comment type="caution">
    <text evidence="3">The sequence shown here is derived from an EMBL/GenBank/DDBJ whole genome shotgun (WGS) entry which is preliminary data.</text>
</comment>
<dbReference type="PANTHER" id="PTHR34220:SF7">
    <property type="entry name" value="SENSOR HISTIDINE KINASE YPDA"/>
    <property type="match status" value="1"/>
</dbReference>
<keyword evidence="3" id="KW-0418">Kinase</keyword>
<dbReference type="InterPro" id="IPR050640">
    <property type="entry name" value="Bact_2-comp_sensor_kinase"/>
</dbReference>
<name>A0ABQ6S2S5_9BACT</name>